<dbReference type="Proteomes" id="UP000515703">
    <property type="component" value="Chromosome"/>
</dbReference>
<evidence type="ECO:0000259" key="3">
    <source>
        <dbReference type="Pfam" id="PF05065"/>
    </source>
</evidence>
<reference evidence="4 5" key="1">
    <citation type="submission" date="2020-08" db="EMBL/GenBank/DDBJ databases">
        <title>Draft genome sequencing of an Anaerocolumna strain isolated from anoxic soil subjected to BSD treatment.</title>
        <authorList>
            <person name="Uek A."/>
            <person name="Tonouchi A."/>
        </authorList>
    </citation>
    <scope>NUCLEOTIDE SEQUENCE [LARGE SCALE GENOMIC DNA]</scope>
    <source>
        <strain evidence="4 5">CTTW</strain>
    </source>
</reference>
<dbReference type="InterPro" id="IPR024455">
    <property type="entry name" value="Phage_capsid"/>
</dbReference>
<evidence type="ECO:0000256" key="2">
    <source>
        <dbReference type="SAM" id="Coils"/>
    </source>
</evidence>
<name>A0A7M3S9Z9_9FIRM</name>
<evidence type="ECO:0000313" key="5">
    <source>
        <dbReference type="Proteomes" id="UP000515703"/>
    </source>
</evidence>
<gene>
    <name evidence="4" type="ORF">bsdcttw_44570</name>
</gene>
<evidence type="ECO:0000313" key="4">
    <source>
        <dbReference type="EMBL" id="BCK01417.1"/>
    </source>
</evidence>
<dbReference type="NCBIfam" id="TIGR01554">
    <property type="entry name" value="major_cap_HK97"/>
    <property type="match status" value="1"/>
</dbReference>
<feature type="domain" description="Phage capsid-like C-terminal" evidence="3">
    <location>
        <begin position="136"/>
        <end position="375"/>
    </location>
</feature>
<reference evidence="4 5" key="2">
    <citation type="submission" date="2020-08" db="EMBL/GenBank/DDBJ databases">
        <authorList>
            <person name="Ueki A."/>
            <person name="Tonouchi A."/>
        </authorList>
    </citation>
    <scope>NUCLEOTIDE SEQUENCE [LARGE SCALE GENOMIC DNA]</scope>
    <source>
        <strain evidence="4 5">CTTW</strain>
    </source>
</reference>
<feature type="coiled-coil region" evidence="2">
    <location>
        <begin position="18"/>
        <end position="45"/>
    </location>
</feature>
<proteinExistence type="predicted"/>
<dbReference type="KEGG" id="acht:bsdcttw_44570"/>
<dbReference type="AlphaFoldDB" id="A0A7M3S9Z9"/>
<keyword evidence="2" id="KW-0175">Coiled coil</keyword>
<protein>
    <recommendedName>
        <fullName evidence="3">Phage capsid-like C-terminal domain-containing protein</fullName>
    </recommendedName>
</protein>
<keyword evidence="5" id="KW-1185">Reference proteome</keyword>
<dbReference type="InterPro" id="IPR054612">
    <property type="entry name" value="Phage_capsid-like_C"/>
</dbReference>
<organism evidence="4 5">
    <name type="scientific">Anaerocolumna chitinilytica</name>
    <dbReference type="NCBI Taxonomy" id="1727145"/>
    <lineage>
        <taxon>Bacteria</taxon>
        <taxon>Bacillati</taxon>
        <taxon>Bacillota</taxon>
        <taxon>Clostridia</taxon>
        <taxon>Lachnospirales</taxon>
        <taxon>Lachnospiraceae</taxon>
        <taxon>Anaerocolumna</taxon>
    </lineage>
</organism>
<dbReference type="Pfam" id="PF05065">
    <property type="entry name" value="Phage_capsid"/>
    <property type="match status" value="1"/>
</dbReference>
<sequence>MRTLEEINRRLAAIKVELGQEGSDIDALEKEIKELTEERKGILEKAEKRKKLLDGIAGMDGANVIIPMGELGDEQRKSELTGENVLKSKEYRNAWAKTLMCLPLNESEKRALGTALTTTATSYTAAASGADGVNNGGLFIPEDVSLELMNELSLASPFFNDIAKTGVSGYIKFPYRESGSGAEKQTEGTANKDGQVKWAELTLTLLEVSETIRVTWKLEAMSVDGFIDYITKELADQVTEKMLTEVFYGNGSNTLTGVTENAIDGTYTIGTLEGNVPDVLGGLEAGLKKLPKKKKIGAKIYVAQDIIETISFMRDKNNNFIYNPLNAGGINSVATYKVEVDPYLNAGEFIIGNPRFYRFNTNEAFSITKDISGKSRINDYTAYAVVSGAAQPNSFVHGKNSASV</sequence>
<accession>A0A7M3S9Z9</accession>
<dbReference type="EMBL" id="AP023368">
    <property type="protein sequence ID" value="BCK01417.1"/>
    <property type="molecule type" value="Genomic_DNA"/>
</dbReference>
<comment type="subcellular location">
    <subcellularLocation>
        <location evidence="1">Virion</location>
    </subcellularLocation>
</comment>
<evidence type="ECO:0000256" key="1">
    <source>
        <dbReference type="ARBA" id="ARBA00004328"/>
    </source>
</evidence>
<dbReference type="SUPFAM" id="SSF56563">
    <property type="entry name" value="Major capsid protein gp5"/>
    <property type="match status" value="1"/>
</dbReference>
<dbReference type="RefSeq" id="WP_185256984.1">
    <property type="nucleotide sequence ID" value="NZ_AP023368.1"/>
</dbReference>